<comment type="caution">
    <text evidence="1">The sequence shown here is derived from an EMBL/GenBank/DDBJ whole genome shotgun (WGS) entry which is preliminary data.</text>
</comment>
<proteinExistence type="predicted"/>
<gene>
    <name evidence="1" type="ORF">Y10_30920</name>
</gene>
<protein>
    <submittedName>
        <fullName evidence="1">Uncharacterized protein</fullName>
    </submittedName>
</protein>
<keyword evidence="2" id="KW-1185">Reference proteome</keyword>
<accession>A0ABQ5MMW7</accession>
<name>A0ABQ5MMW7_9FLAO</name>
<dbReference type="EMBL" id="BRVO01000004">
    <property type="protein sequence ID" value="GLB50724.1"/>
    <property type="molecule type" value="Genomic_DNA"/>
</dbReference>
<sequence>MLNTRGIIRSLVFDAVKLDRAPNFFKTMASNNGTSIVKIPTDNKLALITFGKK</sequence>
<reference evidence="1" key="1">
    <citation type="submission" date="2022-07" db="EMBL/GenBank/DDBJ databases">
        <title>Taxonomy of Novel Oxalotrophic and Methylotrophic Bacteria.</title>
        <authorList>
            <person name="Sahin N."/>
            <person name="Tani A."/>
        </authorList>
    </citation>
    <scope>NUCLEOTIDE SEQUENCE</scope>
    <source>
        <strain evidence="1">Y10</strain>
    </source>
</reference>
<evidence type="ECO:0000313" key="2">
    <source>
        <dbReference type="Proteomes" id="UP001143543"/>
    </source>
</evidence>
<evidence type="ECO:0000313" key="1">
    <source>
        <dbReference type="EMBL" id="GLB50724.1"/>
    </source>
</evidence>
<dbReference type="Proteomes" id="UP001143543">
    <property type="component" value="Unassembled WGS sequence"/>
</dbReference>
<organism evidence="1 2">
    <name type="scientific">Neptunitalea lumnitzerae</name>
    <dbReference type="NCBI Taxonomy" id="2965509"/>
    <lineage>
        <taxon>Bacteria</taxon>
        <taxon>Pseudomonadati</taxon>
        <taxon>Bacteroidota</taxon>
        <taxon>Flavobacteriia</taxon>
        <taxon>Flavobacteriales</taxon>
        <taxon>Flavobacteriaceae</taxon>
        <taxon>Neptunitalea</taxon>
    </lineage>
</organism>